<protein>
    <submittedName>
        <fullName evidence="1">Uncharacterized protein</fullName>
    </submittedName>
</protein>
<dbReference type="AlphaFoldDB" id="A0A645DGM2"/>
<accession>A0A645DGM2</accession>
<proteinExistence type="predicted"/>
<reference evidence="1" key="1">
    <citation type="submission" date="2019-08" db="EMBL/GenBank/DDBJ databases">
        <authorList>
            <person name="Kucharzyk K."/>
            <person name="Murdoch R.W."/>
            <person name="Higgins S."/>
            <person name="Loffler F."/>
        </authorList>
    </citation>
    <scope>NUCLEOTIDE SEQUENCE</scope>
</reference>
<gene>
    <name evidence="1" type="ORF">SDC9_135289</name>
</gene>
<dbReference type="EMBL" id="VSSQ01035853">
    <property type="protein sequence ID" value="MPM88188.1"/>
    <property type="molecule type" value="Genomic_DNA"/>
</dbReference>
<sequence>MGPESAEYHTESWDRAEKAVEVCPAFGAVLIGEKTGNFDAKRAEINALTDAVSHARTINDEPEKGGWYSYEGIQALKKWHEAYSNSGKDRDLADAYCFDIYSSVHSAAPGFLREISCHFPESAKQLLNKAAEYMEEEAKVFKSCAPYLGWNSPWGVNEERSKSVAPLLEKVAMLYEKAIECIEQSLNLLNIT</sequence>
<comment type="caution">
    <text evidence="1">The sequence shown here is derived from an EMBL/GenBank/DDBJ whole genome shotgun (WGS) entry which is preliminary data.</text>
</comment>
<evidence type="ECO:0000313" key="1">
    <source>
        <dbReference type="EMBL" id="MPM88188.1"/>
    </source>
</evidence>
<name>A0A645DGM2_9ZZZZ</name>
<organism evidence="1">
    <name type="scientific">bioreactor metagenome</name>
    <dbReference type="NCBI Taxonomy" id="1076179"/>
    <lineage>
        <taxon>unclassified sequences</taxon>
        <taxon>metagenomes</taxon>
        <taxon>ecological metagenomes</taxon>
    </lineage>
</organism>